<keyword evidence="6" id="KW-1185">Reference proteome</keyword>
<dbReference type="Ensembl" id="ENSLOCT00000012939.1">
    <property type="protein sequence ID" value="ENSLOCP00000012912.1"/>
    <property type="gene ID" value="ENSLOCG00000010537.1"/>
</dbReference>
<evidence type="ECO:0000256" key="4">
    <source>
        <dbReference type="SAM" id="Coils"/>
    </source>
</evidence>
<protein>
    <recommendedName>
        <fullName evidence="3">Cytochrome c oxidase assembly factor 7</fullName>
    </recommendedName>
</protein>
<evidence type="ECO:0000256" key="2">
    <source>
        <dbReference type="ARBA" id="ARBA00022737"/>
    </source>
</evidence>
<proteinExistence type="inferred from homology"/>
<keyword evidence="4" id="KW-0175">Coiled coil</keyword>
<dbReference type="AlphaFoldDB" id="W5MX03"/>
<accession>W5MX03</accession>
<dbReference type="InterPro" id="IPR011990">
    <property type="entry name" value="TPR-like_helical_dom_sf"/>
</dbReference>
<dbReference type="Pfam" id="PF08238">
    <property type="entry name" value="Sel1"/>
    <property type="match status" value="5"/>
</dbReference>
<dbReference type="FunCoup" id="W5MX03">
    <property type="interactions" value="672"/>
</dbReference>
<evidence type="ECO:0000313" key="5">
    <source>
        <dbReference type="Ensembl" id="ENSLOCP00000012912.1"/>
    </source>
</evidence>
<dbReference type="PANTHER" id="PTHR13891">
    <property type="entry name" value="CYTOCHROME C OXIDASE ASSEMBLY FACTOR 7"/>
    <property type="match status" value="1"/>
</dbReference>
<comment type="subcellular location">
    <subcellularLocation>
        <location evidence="3">Mitochondrion intermembrane space</location>
    </subcellularLocation>
</comment>
<dbReference type="eggNOG" id="KOG4014">
    <property type="taxonomic scope" value="Eukaryota"/>
</dbReference>
<comment type="similarity">
    <text evidence="1 3">Belongs to the hcp beta-lactamase family.</text>
</comment>
<evidence type="ECO:0000256" key="3">
    <source>
        <dbReference type="RuleBase" id="RU366075"/>
    </source>
</evidence>
<dbReference type="InterPro" id="IPR006597">
    <property type="entry name" value="Sel1-like"/>
</dbReference>
<reference evidence="5" key="2">
    <citation type="submission" date="2025-08" db="UniProtKB">
        <authorList>
            <consortium name="Ensembl"/>
        </authorList>
    </citation>
    <scope>IDENTIFICATION</scope>
</reference>
<organism evidence="5 6">
    <name type="scientific">Lepisosteus oculatus</name>
    <name type="common">Spotted gar</name>
    <dbReference type="NCBI Taxonomy" id="7918"/>
    <lineage>
        <taxon>Eukaryota</taxon>
        <taxon>Metazoa</taxon>
        <taxon>Chordata</taxon>
        <taxon>Craniata</taxon>
        <taxon>Vertebrata</taxon>
        <taxon>Euteleostomi</taxon>
        <taxon>Actinopterygii</taxon>
        <taxon>Neopterygii</taxon>
        <taxon>Holostei</taxon>
        <taxon>Semionotiformes</taxon>
        <taxon>Lepisosteidae</taxon>
        <taxon>Lepisosteus</taxon>
    </lineage>
</organism>
<reference evidence="6" key="1">
    <citation type="submission" date="2011-12" db="EMBL/GenBank/DDBJ databases">
        <title>The Draft Genome of Lepisosteus oculatus.</title>
        <authorList>
            <consortium name="The Broad Institute Genome Assembly &amp; Analysis Group"/>
            <consortium name="Computational R&amp;D Group"/>
            <consortium name="and Sequencing Platform"/>
            <person name="Di Palma F."/>
            <person name="Alfoldi J."/>
            <person name="Johnson J."/>
            <person name="Berlin A."/>
            <person name="Gnerre S."/>
            <person name="Jaffe D."/>
            <person name="MacCallum I."/>
            <person name="Young S."/>
            <person name="Walker B.J."/>
            <person name="Lander E.S."/>
            <person name="Lindblad-Toh K."/>
        </authorList>
    </citation>
    <scope>NUCLEOTIDE SEQUENCE [LARGE SCALE GENOMIC DNA]</scope>
</reference>
<dbReference type="PANTHER" id="PTHR13891:SF1">
    <property type="entry name" value="CYTOCHROME C OXIDASE ASSEMBLY FACTOR 7"/>
    <property type="match status" value="1"/>
</dbReference>
<comment type="function">
    <text evidence="3">Required for assembly of mitochondrial respiratory chain complexes.</text>
</comment>
<feature type="coiled-coil region" evidence="4">
    <location>
        <begin position="166"/>
        <end position="193"/>
    </location>
</feature>
<name>W5MX03_LEPOC</name>
<dbReference type="HOGENOM" id="CLU_000288_36_9_1"/>
<sequence length="196" mass="20939">PSGCLRLADYLDGVKKNYEAAAQVLRHNCEQNGHGESCYKLGTYHIAGKGGVPACLRSAYSCFLRSCEKGGKKRAEACHSVGLLAHDGRALEAGPDAGAARNYYERACGEGLAASCFNLSVLYITGAPGLASDMGRALQFALQACQLGHVWGCANASRMFKLGEGVPKDQARAEELKNRAKELHSQQKEAQLTFGE</sequence>
<keyword evidence="2" id="KW-0677">Repeat</keyword>
<dbReference type="GO" id="GO:0005758">
    <property type="term" value="C:mitochondrial intermembrane space"/>
    <property type="evidence" value="ECO:0000318"/>
    <property type="project" value="GO_Central"/>
</dbReference>
<dbReference type="Proteomes" id="UP000018468">
    <property type="component" value="Linkage group LG10"/>
</dbReference>
<dbReference type="OMA" id="PGCINAG"/>
<dbReference type="InParanoid" id="W5MX03"/>
<dbReference type="SMART" id="SM00671">
    <property type="entry name" value="SEL1"/>
    <property type="match status" value="5"/>
</dbReference>
<dbReference type="Bgee" id="ENSLOCG00000010537">
    <property type="expression patterns" value="Expressed in ovary and 13 other cell types or tissues"/>
</dbReference>
<evidence type="ECO:0000313" key="6">
    <source>
        <dbReference type="Proteomes" id="UP000018468"/>
    </source>
</evidence>
<dbReference type="SUPFAM" id="SSF81901">
    <property type="entry name" value="HCP-like"/>
    <property type="match status" value="1"/>
</dbReference>
<dbReference type="STRING" id="7918.ENSLOCP00000012912"/>
<dbReference type="EMBL" id="AHAT01000174">
    <property type="status" value="NOT_ANNOTATED_CDS"/>
    <property type="molecule type" value="Genomic_DNA"/>
</dbReference>
<dbReference type="GeneTree" id="ENSGT00390000004835"/>
<evidence type="ECO:0000256" key="1">
    <source>
        <dbReference type="ARBA" id="ARBA00008486"/>
    </source>
</evidence>
<reference evidence="5" key="3">
    <citation type="submission" date="2025-09" db="UniProtKB">
        <authorList>
            <consortium name="Ensembl"/>
        </authorList>
    </citation>
    <scope>IDENTIFICATION</scope>
</reference>
<dbReference type="Gene3D" id="1.25.40.10">
    <property type="entry name" value="Tetratricopeptide repeat domain"/>
    <property type="match status" value="1"/>
</dbReference>
<dbReference type="InterPro" id="IPR040239">
    <property type="entry name" value="HcpB-like"/>
</dbReference>